<dbReference type="OrthoDB" id="9988752at2759"/>
<proteinExistence type="predicted"/>
<comment type="caution">
    <text evidence="2">The sequence shown here is derived from an EMBL/GenBank/DDBJ whole genome shotgun (WGS) entry which is preliminary data.</text>
</comment>
<sequence length="76" mass="8072">MSISRCCHNASGSWGGGGFTVAAATQVFLVLTLFVVGNLSAWQENVRPKLYVELETGIACLKPSNSGFVPLNLKTN</sequence>
<evidence type="ECO:0000313" key="3">
    <source>
        <dbReference type="Proteomes" id="UP000606786"/>
    </source>
</evidence>
<protein>
    <submittedName>
        <fullName evidence="2">(Mediterranean fruit fly) hypothetical protein</fullName>
    </submittedName>
</protein>
<accession>A0A811URT5</accession>
<evidence type="ECO:0000256" key="1">
    <source>
        <dbReference type="SAM" id="Phobius"/>
    </source>
</evidence>
<dbReference type="EMBL" id="CAJHJT010000012">
    <property type="protein sequence ID" value="CAD7000635.1"/>
    <property type="molecule type" value="Genomic_DNA"/>
</dbReference>
<keyword evidence="1" id="KW-1133">Transmembrane helix</keyword>
<reference evidence="2" key="1">
    <citation type="submission" date="2020-11" db="EMBL/GenBank/DDBJ databases">
        <authorList>
            <person name="Whitehead M."/>
        </authorList>
    </citation>
    <scope>NUCLEOTIDE SEQUENCE</scope>
    <source>
        <strain evidence="2">EGII</strain>
    </source>
</reference>
<keyword evidence="1" id="KW-0812">Transmembrane</keyword>
<gene>
    <name evidence="2" type="ORF">CCAP1982_LOCUS9109</name>
</gene>
<evidence type="ECO:0000313" key="2">
    <source>
        <dbReference type="EMBL" id="CAD7000635.1"/>
    </source>
</evidence>
<dbReference type="AlphaFoldDB" id="A0A811URT5"/>
<dbReference type="Proteomes" id="UP000606786">
    <property type="component" value="Unassembled WGS sequence"/>
</dbReference>
<name>A0A811URT5_CERCA</name>
<keyword evidence="3" id="KW-1185">Reference proteome</keyword>
<organism evidence="2 3">
    <name type="scientific">Ceratitis capitata</name>
    <name type="common">Mediterranean fruit fly</name>
    <name type="synonym">Tephritis capitata</name>
    <dbReference type="NCBI Taxonomy" id="7213"/>
    <lineage>
        <taxon>Eukaryota</taxon>
        <taxon>Metazoa</taxon>
        <taxon>Ecdysozoa</taxon>
        <taxon>Arthropoda</taxon>
        <taxon>Hexapoda</taxon>
        <taxon>Insecta</taxon>
        <taxon>Pterygota</taxon>
        <taxon>Neoptera</taxon>
        <taxon>Endopterygota</taxon>
        <taxon>Diptera</taxon>
        <taxon>Brachycera</taxon>
        <taxon>Muscomorpha</taxon>
        <taxon>Tephritoidea</taxon>
        <taxon>Tephritidae</taxon>
        <taxon>Ceratitis</taxon>
        <taxon>Ceratitis</taxon>
    </lineage>
</organism>
<feature type="transmembrane region" description="Helical" evidence="1">
    <location>
        <begin position="19"/>
        <end position="41"/>
    </location>
</feature>
<keyword evidence="1" id="KW-0472">Membrane</keyword>